<evidence type="ECO:0000313" key="13">
    <source>
        <dbReference type="EMBL" id="CAB4329594.1"/>
    </source>
</evidence>
<dbReference type="NCBIfam" id="TIGR03705">
    <property type="entry name" value="poly_P_kin"/>
    <property type="match status" value="1"/>
</dbReference>
<keyword evidence="7" id="KW-0067">ATP-binding</keyword>
<evidence type="ECO:0000256" key="7">
    <source>
        <dbReference type="ARBA" id="ARBA00022840"/>
    </source>
</evidence>
<keyword evidence="5" id="KW-0547">Nucleotide-binding</keyword>
<evidence type="ECO:0000259" key="12">
    <source>
        <dbReference type="Pfam" id="PF17941"/>
    </source>
</evidence>
<dbReference type="InterPro" id="IPR025198">
    <property type="entry name" value="PPK_N_dom"/>
</dbReference>
<dbReference type="Gene3D" id="1.20.58.310">
    <property type="entry name" value="Polyphosphate kinase N-terminal domain"/>
    <property type="match status" value="1"/>
</dbReference>
<dbReference type="InterPro" id="IPR036832">
    <property type="entry name" value="PPK_N_dom_sf"/>
</dbReference>
<keyword evidence="4" id="KW-0479">Metal-binding</keyword>
<evidence type="ECO:0000259" key="11">
    <source>
        <dbReference type="Pfam" id="PF13090"/>
    </source>
</evidence>
<evidence type="ECO:0000256" key="1">
    <source>
        <dbReference type="ARBA" id="ARBA00012960"/>
    </source>
</evidence>
<evidence type="ECO:0000259" key="10">
    <source>
        <dbReference type="Pfam" id="PF13089"/>
    </source>
</evidence>
<reference evidence="13" key="1">
    <citation type="submission" date="2020-05" db="EMBL/GenBank/DDBJ databases">
        <authorList>
            <person name="Chiriac C."/>
            <person name="Salcher M."/>
            <person name="Ghai R."/>
            <person name="Kavagutti S V."/>
        </authorList>
    </citation>
    <scope>NUCLEOTIDE SEQUENCE</scope>
</reference>
<accession>A0A6J5YHU3</accession>
<protein>
    <recommendedName>
        <fullName evidence="1">ATP-polyphosphate phosphotransferase</fullName>
        <ecNumber evidence="1">2.7.4.1</ecNumber>
    </recommendedName>
</protein>
<dbReference type="InterPro" id="IPR024953">
    <property type="entry name" value="PP_kinase_middle"/>
</dbReference>
<evidence type="ECO:0000256" key="8">
    <source>
        <dbReference type="ARBA" id="ARBA00022842"/>
    </source>
</evidence>
<dbReference type="FunFam" id="3.30.870.10:FF:000001">
    <property type="entry name" value="Polyphosphate kinase"/>
    <property type="match status" value="1"/>
</dbReference>
<dbReference type="PANTHER" id="PTHR30218">
    <property type="entry name" value="POLYPHOSPHATE KINASE"/>
    <property type="match status" value="1"/>
</dbReference>
<dbReference type="InterPro" id="IPR003414">
    <property type="entry name" value="PP_kinase"/>
</dbReference>
<evidence type="ECO:0000256" key="6">
    <source>
        <dbReference type="ARBA" id="ARBA00022777"/>
    </source>
</evidence>
<sequence length="687" mass="79088">MKESAANYQDRELTWLDFDTRVLELTQDPTIPLLERVRFMAIFSSNLDEFFMVRVASIKAKIERGVTTPNSAGFTPKDLLRIVLERTQELVNVQAERFRDEIIPELREHGIEFVKINELSQAERDQLKEYYNERIFPVLTPLVVDPSHPFPYISGLSLNVGINIESSEDQDISFARVKVPSNLPRFIRTSDTSKFRFVLIDELIAEHLSELFPGVTLKDHFFFRVTRNQDLDLDEDETDDILESMEKELTRRRFGPPVRLEVDKVIQKEVLNELMDELQIEPIDVLKYDSPLDLRSLNQIADLDFPHLKYKPFRSETATELRDVDPESTDSFFAAVRKGEVLLHHPYQSFTTSVVQFLENAARDPHVLAIKQTLYRTSGDSPIVEALIEAAEAGKQVLAVIEIRARFDEMANVRWARKLEEVGVHVVYGLMGLKTHAKLSLVVRDEGEILRRYCHVGTGNYNPKTARFYDDLGILSADPVLGDDLSRLFNELSGYSTKHDYSRILVAPHSMRKSLIGKIKGETRNHLDGKPAWIRLKLNSLLDEEIIDSLYEAADAGVKIEIVVRGICSIRLNNDARRENIKVRSILGRFLEHSRIYYFMNGGTDDYFIGSADMMHRNLDRRVEALVRIDSEKHKARLKGILDDSVSEQYSSWQLTNDNAWVRKISDVEGKPLVNFQDHFVDRHNRS</sequence>
<evidence type="ECO:0000256" key="2">
    <source>
        <dbReference type="ARBA" id="ARBA00022553"/>
    </source>
</evidence>
<dbReference type="InterPro" id="IPR036830">
    <property type="entry name" value="PP_kinase_middle_dom_sf"/>
</dbReference>
<keyword evidence="3" id="KW-0808">Transferase</keyword>
<dbReference type="PANTHER" id="PTHR30218:SF0">
    <property type="entry name" value="POLYPHOSPHATE KINASE"/>
    <property type="match status" value="1"/>
</dbReference>
<dbReference type="Pfam" id="PF13089">
    <property type="entry name" value="PP_kinase_N"/>
    <property type="match status" value="1"/>
</dbReference>
<evidence type="ECO:0000259" key="9">
    <source>
        <dbReference type="Pfam" id="PF02503"/>
    </source>
</evidence>
<feature type="domain" description="Polyphosphate kinase C-terminal" evidence="11">
    <location>
        <begin position="505"/>
        <end position="666"/>
    </location>
</feature>
<dbReference type="SUPFAM" id="SSF140356">
    <property type="entry name" value="PPK N-terminal domain-like"/>
    <property type="match status" value="1"/>
</dbReference>
<dbReference type="PIRSF" id="PIRSF015589">
    <property type="entry name" value="PP_kinase"/>
    <property type="match status" value="1"/>
</dbReference>
<dbReference type="GO" id="GO:0046872">
    <property type="term" value="F:metal ion binding"/>
    <property type="evidence" value="ECO:0007669"/>
    <property type="project" value="UniProtKB-KW"/>
</dbReference>
<dbReference type="AlphaFoldDB" id="A0A6J5YHU3"/>
<feature type="domain" description="Polyphosphate kinase N-terminal" evidence="10">
    <location>
        <begin position="8"/>
        <end position="114"/>
    </location>
</feature>
<dbReference type="Pfam" id="PF13090">
    <property type="entry name" value="PP_kinase_C"/>
    <property type="match status" value="1"/>
</dbReference>
<dbReference type="Pfam" id="PF17941">
    <property type="entry name" value="PP_kinase_C_1"/>
    <property type="match status" value="1"/>
</dbReference>
<dbReference type="SUPFAM" id="SSF56024">
    <property type="entry name" value="Phospholipase D/nuclease"/>
    <property type="match status" value="2"/>
</dbReference>
<keyword evidence="2" id="KW-0597">Phosphoprotein</keyword>
<dbReference type="Gene3D" id="3.30.870.10">
    <property type="entry name" value="Endonuclease Chain A"/>
    <property type="match status" value="2"/>
</dbReference>
<dbReference type="GO" id="GO:0005524">
    <property type="term" value="F:ATP binding"/>
    <property type="evidence" value="ECO:0007669"/>
    <property type="project" value="UniProtKB-KW"/>
</dbReference>
<keyword evidence="8" id="KW-0460">Magnesium</keyword>
<dbReference type="NCBIfam" id="NF003918">
    <property type="entry name" value="PRK05443.1-2"/>
    <property type="match status" value="1"/>
</dbReference>
<dbReference type="GO" id="GO:0009358">
    <property type="term" value="C:polyphosphate kinase complex"/>
    <property type="evidence" value="ECO:0007669"/>
    <property type="project" value="InterPro"/>
</dbReference>
<evidence type="ECO:0000256" key="5">
    <source>
        <dbReference type="ARBA" id="ARBA00022741"/>
    </source>
</evidence>
<dbReference type="NCBIfam" id="NF003921">
    <property type="entry name" value="PRK05443.2-2"/>
    <property type="match status" value="1"/>
</dbReference>
<evidence type="ECO:0000256" key="4">
    <source>
        <dbReference type="ARBA" id="ARBA00022723"/>
    </source>
</evidence>
<gene>
    <name evidence="13" type="ORF">UFOPK4080_00046</name>
</gene>
<feature type="domain" description="Polyphosphate kinase C-terminal" evidence="12">
    <location>
        <begin position="332"/>
        <end position="497"/>
    </location>
</feature>
<dbReference type="GO" id="GO:0006799">
    <property type="term" value="P:polyphosphate biosynthetic process"/>
    <property type="evidence" value="ECO:0007669"/>
    <property type="project" value="InterPro"/>
</dbReference>
<dbReference type="NCBIfam" id="NF003922">
    <property type="entry name" value="PRK05443.2-3"/>
    <property type="match status" value="1"/>
</dbReference>
<keyword evidence="6" id="KW-0418">Kinase</keyword>
<dbReference type="InterPro" id="IPR041108">
    <property type="entry name" value="PP_kinase_C_1"/>
</dbReference>
<dbReference type="EMBL" id="CAESAG010000002">
    <property type="protein sequence ID" value="CAB4329594.1"/>
    <property type="molecule type" value="Genomic_DNA"/>
</dbReference>
<dbReference type="Gene3D" id="3.30.1840.10">
    <property type="entry name" value="Polyphosphate kinase middle domain"/>
    <property type="match status" value="1"/>
</dbReference>
<dbReference type="GO" id="GO:0008976">
    <property type="term" value="F:polyphosphate kinase activity"/>
    <property type="evidence" value="ECO:0007669"/>
    <property type="project" value="UniProtKB-EC"/>
</dbReference>
<dbReference type="EC" id="2.7.4.1" evidence="1"/>
<organism evidence="13">
    <name type="scientific">freshwater metagenome</name>
    <dbReference type="NCBI Taxonomy" id="449393"/>
    <lineage>
        <taxon>unclassified sequences</taxon>
        <taxon>metagenomes</taxon>
        <taxon>ecological metagenomes</taxon>
    </lineage>
</organism>
<dbReference type="CDD" id="cd09165">
    <property type="entry name" value="PLDc_PaPPK1_C1_like"/>
    <property type="match status" value="1"/>
</dbReference>
<dbReference type="NCBIfam" id="NF003917">
    <property type="entry name" value="PRK05443.1-1"/>
    <property type="match status" value="1"/>
</dbReference>
<name>A0A6J5YHU3_9ZZZZ</name>
<dbReference type="Pfam" id="PF02503">
    <property type="entry name" value="PP_kinase"/>
    <property type="match status" value="1"/>
</dbReference>
<dbReference type="InterPro" id="IPR025200">
    <property type="entry name" value="PPK_C_dom2"/>
</dbReference>
<dbReference type="HAMAP" id="MF_00347">
    <property type="entry name" value="Polyphosphate_kinase"/>
    <property type="match status" value="1"/>
</dbReference>
<evidence type="ECO:0000256" key="3">
    <source>
        <dbReference type="ARBA" id="ARBA00022679"/>
    </source>
</evidence>
<feature type="domain" description="Polyphosphate kinase middle" evidence="9">
    <location>
        <begin position="123"/>
        <end position="300"/>
    </location>
</feature>
<proteinExistence type="inferred from homology"/>
<dbReference type="SUPFAM" id="SSF143724">
    <property type="entry name" value="PHP14-like"/>
    <property type="match status" value="1"/>
</dbReference>